<dbReference type="InterPro" id="IPR032071">
    <property type="entry name" value="DUF4806"/>
</dbReference>
<gene>
    <name evidence="4" type="ORF">g.126048</name>
</gene>
<evidence type="ECO:0000313" key="4">
    <source>
        <dbReference type="EMBL" id="MBY21355.1"/>
    </source>
</evidence>
<dbReference type="EMBL" id="GGMR01008736">
    <property type="protein sequence ID" value="MBY21355.1"/>
    <property type="molecule type" value="Transcribed_RNA"/>
</dbReference>
<proteinExistence type="predicted"/>
<reference evidence="4" key="1">
    <citation type="submission" date="2018-04" db="EMBL/GenBank/DDBJ databases">
        <title>Transcriptome of Schizaphis graminum biotype I.</title>
        <authorList>
            <person name="Scully E.D."/>
            <person name="Geib S.M."/>
            <person name="Palmer N.A."/>
            <person name="Koch K."/>
            <person name="Bradshaw J."/>
            <person name="Heng-Moss T."/>
            <person name="Sarath G."/>
        </authorList>
    </citation>
    <scope>NUCLEOTIDE SEQUENCE</scope>
</reference>
<accession>A0A2S2NW26</accession>
<dbReference type="PANTHER" id="PTHR34153:SF2">
    <property type="entry name" value="SI:CH211-262H13.3-RELATED"/>
    <property type="match status" value="1"/>
</dbReference>
<feature type="region of interest" description="Disordered" evidence="2">
    <location>
        <begin position="116"/>
        <end position="138"/>
    </location>
</feature>
<evidence type="ECO:0000256" key="2">
    <source>
        <dbReference type="SAM" id="MobiDB-lite"/>
    </source>
</evidence>
<feature type="domain" description="DUF4806" evidence="3">
    <location>
        <begin position="285"/>
        <end position="355"/>
    </location>
</feature>
<evidence type="ECO:0000256" key="1">
    <source>
        <dbReference type="SAM" id="Coils"/>
    </source>
</evidence>
<organism evidence="4">
    <name type="scientific">Schizaphis graminum</name>
    <name type="common">Green bug aphid</name>
    <dbReference type="NCBI Taxonomy" id="13262"/>
    <lineage>
        <taxon>Eukaryota</taxon>
        <taxon>Metazoa</taxon>
        <taxon>Ecdysozoa</taxon>
        <taxon>Arthropoda</taxon>
        <taxon>Hexapoda</taxon>
        <taxon>Insecta</taxon>
        <taxon>Pterygota</taxon>
        <taxon>Neoptera</taxon>
        <taxon>Paraneoptera</taxon>
        <taxon>Hemiptera</taxon>
        <taxon>Sternorrhyncha</taxon>
        <taxon>Aphidomorpha</taxon>
        <taxon>Aphidoidea</taxon>
        <taxon>Aphididae</taxon>
        <taxon>Aphidini</taxon>
        <taxon>Schizaphis</taxon>
    </lineage>
</organism>
<feature type="coiled-coil region" evidence="1">
    <location>
        <begin position="76"/>
        <end position="103"/>
    </location>
</feature>
<dbReference type="AlphaFoldDB" id="A0A2S2NW26"/>
<evidence type="ECO:0000259" key="3">
    <source>
        <dbReference type="Pfam" id="PF16064"/>
    </source>
</evidence>
<keyword evidence="1" id="KW-0175">Coiled coil</keyword>
<feature type="compositionally biased region" description="Acidic residues" evidence="2">
    <location>
        <begin position="123"/>
        <end position="138"/>
    </location>
</feature>
<sequence length="410" mass="46583">MWRVVNFEEDNTVDVVPDFWFKNGYCEWPNKTNRMDAKTSIKRRMKPDEIHFTKFKARSLLTNIATFQEAESKAMKAQVTSELSSNEDEINNATRKRKIIENDKSLKTNSVVSQLAKPPTYFEESEPESTADDSDEDTTYTPAISFDSLFCVSNEMGSIESKAGSTVNLPATSATKMTIDNCVSSGSGKKKKNYHATSDNQDVAINKKLPQHDLFISPSTAAENDTDNQSFKKFVKRSLTTLKYDVENVHRRIDGLETLLEKIHDKLSGQSNNSFLTIEEDILVVNNDNDLMILEDKLTNDPLYRSIVIKTLSRFSSNSLAETIRKIMQKMFSDTFLMKFSYIGFKGKSPFSTLQCCGVIFDAVRSIKKYADVPNIDIEKPLKNWMAQAAQREKIKIQKLSQDLLINENN</sequence>
<dbReference type="PANTHER" id="PTHR34153">
    <property type="entry name" value="SI:CH211-262H13.3-RELATED-RELATED"/>
    <property type="match status" value="1"/>
</dbReference>
<protein>
    <recommendedName>
        <fullName evidence="3">DUF4806 domain-containing protein</fullName>
    </recommendedName>
</protein>
<dbReference type="Pfam" id="PF16064">
    <property type="entry name" value="DUF4806"/>
    <property type="match status" value="1"/>
</dbReference>
<name>A0A2S2NW26_SCHGA</name>